<organism evidence="11 12">
    <name type="scientific">Wallemia hederae</name>
    <dbReference type="NCBI Taxonomy" id="1540922"/>
    <lineage>
        <taxon>Eukaryota</taxon>
        <taxon>Fungi</taxon>
        <taxon>Dikarya</taxon>
        <taxon>Basidiomycota</taxon>
        <taxon>Wallemiomycotina</taxon>
        <taxon>Wallemiomycetes</taxon>
        <taxon>Wallemiales</taxon>
        <taxon>Wallemiaceae</taxon>
        <taxon>Wallemia</taxon>
    </lineage>
</organism>
<keyword evidence="12" id="KW-1185">Reference proteome</keyword>
<comment type="caution">
    <text evidence="11">The sequence shown here is derived from an EMBL/GenBank/DDBJ whole genome shotgun (WGS) entry which is preliminary data.</text>
</comment>
<feature type="compositionally biased region" description="Basic and acidic residues" evidence="9">
    <location>
        <begin position="329"/>
        <end position="338"/>
    </location>
</feature>
<evidence type="ECO:0000313" key="11">
    <source>
        <dbReference type="EMBL" id="TIA91275.1"/>
    </source>
</evidence>
<keyword evidence="5" id="KW-0677">Repeat</keyword>
<dbReference type="Gene3D" id="1.25.10.10">
    <property type="entry name" value="Leucine-rich Repeat Variant"/>
    <property type="match status" value="2"/>
</dbReference>
<dbReference type="FunFam" id="1.25.10.10:FF:000028">
    <property type="entry name" value="Transportin-1 isoform 1"/>
    <property type="match status" value="1"/>
</dbReference>
<name>A0A4T0FT87_9BASI</name>
<dbReference type="GO" id="GO:0031981">
    <property type="term" value="C:nuclear lumen"/>
    <property type="evidence" value="ECO:0007669"/>
    <property type="project" value="UniProtKB-ARBA"/>
</dbReference>
<dbReference type="Pfam" id="PF25574">
    <property type="entry name" value="TPR_IMB1"/>
    <property type="match status" value="1"/>
</dbReference>
<evidence type="ECO:0000256" key="2">
    <source>
        <dbReference type="ARBA" id="ARBA00004496"/>
    </source>
</evidence>
<dbReference type="EMBL" id="SPNW01000013">
    <property type="protein sequence ID" value="TIA91275.1"/>
    <property type="molecule type" value="Genomic_DNA"/>
</dbReference>
<evidence type="ECO:0000313" key="12">
    <source>
        <dbReference type="Proteomes" id="UP000310189"/>
    </source>
</evidence>
<evidence type="ECO:0000256" key="3">
    <source>
        <dbReference type="ARBA" id="ARBA00022448"/>
    </source>
</evidence>
<evidence type="ECO:0000259" key="10">
    <source>
        <dbReference type="PROSITE" id="PS50166"/>
    </source>
</evidence>
<dbReference type="InterPro" id="IPR011989">
    <property type="entry name" value="ARM-like"/>
</dbReference>
<protein>
    <recommendedName>
        <fullName evidence="10">Importin N-terminal domain-containing protein</fullName>
    </recommendedName>
</protein>
<dbReference type="SMART" id="SM00913">
    <property type="entry name" value="IBN_N"/>
    <property type="match status" value="1"/>
</dbReference>
<evidence type="ECO:0000256" key="7">
    <source>
        <dbReference type="ARBA" id="ARBA00023242"/>
    </source>
</evidence>
<dbReference type="PROSITE" id="PS50166">
    <property type="entry name" value="IMPORTIN_B_NT"/>
    <property type="match status" value="1"/>
</dbReference>
<dbReference type="InterPro" id="IPR057672">
    <property type="entry name" value="TPR_IPO4/5"/>
</dbReference>
<evidence type="ECO:0000256" key="5">
    <source>
        <dbReference type="ARBA" id="ARBA00022737"/>
    </source>
</evidence>
<evidence type="ECO:0000256" key="4">
    <source>
        <dbReference type="ARBA" id="ARBA00022490"/>
    </source>
</evidence>
<evidence type="ECO:0000256" key="9">
    <source>
        <dbReference type="SAM" id="MobiDB-lite"/>
    </source>
</evidence>
<dbReference type="GO" id="GO:0031267">
    <property type="term" value="F:small GTPase binding"/>
    <property type="evidence" value="ECO:0007669"/>
    <property type="project" value="InterPro"/>
</dbReference>
<dbReference type="PANTHER" id="PTHR10527">
    <property type="entry name" value="IMPORTIN BETA"/>
    <property type="match status" value="1"/>
</dbReference>
<dbReference type="InterPro" id="IPR016024">
    <property type="entry name" value="ARM-type_fold"/>
</dbReference>
<evidence type="ECO:0000256" key="8">
    <source>
        <dbReference type="ARBA" id="ARBA00038423"/>
    </source>
</evidence>
<feature type="domain" description="Importin N-terminal" evidence="10">
    <location>
        <begin position="32"/>
        <end position="100"/>
    </location>
</feature>
<dbReference type="Pfam" id="PF13513">
    <property type="entry name" value="HEAT_EZ"/>
    <property type="match status" value="1"/>
</dbReference>
<keyword evidence="3" id="KW-0813">Transport</keyword>
<dbReference type="InterPro" id="IPR040122">
    <property type="entry name" value="Importin_beta"/>
</dbReference>
<dbReference type="Pfam" id="PF03810">
    <property type="entry name" value="IBN_N"/>
    <property type="match status" value="1"/>
</dbReference>
<dbReference type="GO" id="GO:0006606">
    <property type="term" value="P:protein import into nucleus"/>
    <property type="evidence" value="ECO:0007669"/>
    <property type="project" value="InterPro"/>
</dbReference>
<evidence type="ECO:0000256" key="6">
    <source>
        <dbReference type="ARBA" id="ARBA00022927"/>
    </source>
</evidence>
<keyword evidence="6" id="KW-0653">Protein transport</keyword>
<dbReference type="InterPro" id="IPR001494">
    <property type="entry name" value="Importin-beta_N"/>
</dbReference>
<dbReference type="Proteomes" id="UP000310189">
    <property type="component" value="Unassembled WGS sequence"/>
</dbReference>
<dbReference type="SUPFAM" id="SSF48371">
    <property type="entry name" value="ARM repeat"/>
    <property type="match status" value="1"/>
</dbReference>
<keyword evidence="4" id="KW-0963">Cytoplasm</keyword>
<evidence type="ECO:0000256" key="1">
    <source>
        <dbReference type="ARBA" id="ARBA00004123"/>
    </source>
</evidence>
<dbReference type="Pfam" id="PF25780">
    <property type="entry name" value="TPR_IPO5"/>
    <property type="match status" value="1"/>
</dbReference>
<comment type="similarity">
    <text evidence="8">Belongs to the importin beta family. Importin beta-2 subfamily.</text>
</comment>
<sequence length="926" mass="103045">MSSWQPQPEGLEQLLSLLADSLSPNTQVQKAVTQRLETFNAIPDYNSYLCHVLIKQPEQEERVRSVAGLILKNNIKFGWLKFPVDSQEYIKTVLVDGIGDSAPMVRSTTGTAIVAVLEECGPENWPLALSRLMASIDSTNVHEQEGAFSTLAKVCEDMYKKLDCEIAGVRPLDFMIPKFIQMLTHQSPKIRIHALSCLNSFIPTQSASFVANIDQFIAALFQTASDGVAEVRQHVCSALVRLLASRPDKLTPEMNNVATFMLYSTQDKNEEVALEACEFWLTFAEENHLRDHLRPLLDRVAPVLLNTMIYSETELVMLQADEDDDDAAVPDKESDIKPHVYGGKTHTQSTEQEQQHHKLGRDAEFPSDDEDEDDFDDFDDDDELTSEWTLRKCSAAALDILSINYGVDLLNILLPYLKERLFSQDWLQRESAILALGAIAEGCIEGIEPHLPQLVPYLVNALNDTKPLVRSIACWALARYSSWSVQPISVEHRNNYFVPTMEGLLRMVHDKNKRVQEAGCSAFATLEEEAGKELEPFLKPIIEHLVYAFQKYQRKNLLILYDAIGTLADAVSSSLDNEEYVTLLMQPLIDKWQNLADDDDDIIPLFECLSSLTVAAGSSFIKFAQPVYERCLRIVHGNLVQLQTAMGQNDEDNIPDRTFIIVALDLISGMVQGLGGNAQELIMANQTNSSTPSLLELLLFCLKHPDSAVKQSAYALVGDLAVSCFPILLPVLGTLVADLIQQIEIEPSTDAVSVCNNAAWAAGEIATSFTNYPDLNKDDFVKYVPSLVERLVPILLHPKSVKSLAENAAVTIGRIGLVCPEIVAPHLHVFAAQWCESLWEIKDNEEKDSAFRGFCKLVQLNPSGLASSFQFFCNAVVRWTSPSAILNEQFNALLHSFKAAAGASWDAQMAALPQPISTRLRERYGL</sequence>
<proteinExistence type="inferred from homology"/>
<dbReference type="OrthoDB" id="951172at2759"/>
<gene>
    <name evidence="11" type="ORF">E3P99_01151</name>
</gene>
<feature type="region of interest" description="Disordered" evidence="9">
    <location>
        <begin position="324"/>
        <end position="380"/>
    </location>
</feature>
<accession>A0A4T0FT87</accession>
<dbReference type="AlphaFoldDB" id="A0A4T0FT87"/>
<feature type="compositionally biased region" description="Acidic residues" evidence="9">
    <location>
        <begin position="365"/>
        <end position="380"/>
    </location>
</feature>
<comment type="subcellular location">
    <subcellularLocation>
        <location evidence="2">Cytoplasm</location>
    </subcellularLocation>
    <subcellularLocation>
        <location evidence="1">Nucleus</location>
    </subcellularLocation>
</comment>
<feature type="compositionally biased region" description="Basic and acidic residues" evidence="9">
    <location>
        <begin position="353"/>
        <end position="364"/>
    </location>
</feature>
<reference evidence="11 12" key="1">
    <citation type="submission" date="2019-03" db="EMBL/GenBank/DDBJ databases">
        <title>Sequencing 23 genomes of Wallemia ichthyophaga.</title>
        <authorList>
            <person name="Gostincar C."/>
        </authorList>
    </citation>
    <scope>NUCLEOTIDE SEQUENCE [LARGE SCALE GENOMIC DNA]</scope>
    <source>
        <strain evidence="11 12">EXF-5753</strain>
    </source>
</reference>
<keyword evidence="7" id="KW-0539">Nucleus</keyword>
<dbReference type="GO" id="GO:0005737">
    <property type="term" value="C:cytoplasm"/>
    <property type="evidence" value="ECO:0007669"/>
    <property type="project" value="UniProtKB-SubCell"/>
</dbReference>
<dbReference type="InterPro" id="IPR058584">
    <property type="entry name" value="IMB1_TNPO1-like_TPR"/>
</dbReference>